<evidence type="ECO:0000259" key="5">
    <source>
        <dbReference type="Pfam" id="PF13193"/>
    </source>
</evidence>
<dbReference type="GO" id="GO:0005777">
    <property type="term" value="C:peroxisome"/>
    <property type="evidence" value="ECO:0007669"/>
    <property type="project" value="UniProtKB-SubCell"/>
</dbReference>
<dbReference type="Pfam" id="PF00501">
    <property type="entry name" value="AMP-binding"/>
    <property type="match status" value="1"/>
</dbReference>
<dbReference type="Proteomes" id="UP001497623">
    <property type="component" value="Unassembled WGS sequence"/>
</dbReference>
<dbReference type="EMBL" id="CAXKWB010000017">
    <property type="protein sequence ID" value="CAL4058647.1"/>
    <property type="molecule type" value="Genomic_DNA"/>
</dbReference>
<dbReference type="InterPro" id="IPR025110">
    <property type="entry name" value="AMP-bd_C"/>
</dbReference>
<comment type="caution">
    <text evidence="6">The sequence shown here is derived from an EMBL/GenBank/DDBJ whole genome shotgun (WGS) entry which is preliminary data.</text>
</comment>
<evidence type="ECO:0000313" key="6">
    <source>
        <dbReference type="EMBL" id="CAL4058647.1"/>
    </source>
</evidence>
<dbReference type="GO" id="GO:0004467">
    <property type="term" value="F:long-chain fatty acid-CoA ligase activity"/>
    <property type="evidence" value="ECO:0007669"/>
    <property type="project" value="TreeGrafter"/>
</dbReference>
<comment type="similarity">
    <text evidence="2">Belongs to the ATP-dependent AMP-binding enzyme family.</text>
</comment>
<dbReference type="PROSITE" id="PS00455">
    <property type="entry name" value="AMP_BINDING"/>
    <property type="match status" value="1"/>
</dbReference>
<dbReference type="PANTHER" id="PTHR24096">
    <property type="entry name" value="LONG-CHAIN-FATTY-ACID--COA LIGASE"/>
    <property type="match status" value="1"/>
</dbReference>
<protein>
    <submittedName>
        <fullName evidence="6">Uncharacterized protein</fullName>
    </submittedName>
</protein>
<dbReference type="FunFam" id="3.30.300.30:FF:000007">
    <property type="entry name" value="4-coumarate--CoA ligase 2"/>
    <property type="match status" value="1"/>
</dbReference>
<reference evidence="6 7" key="1">
    <citation type="submission" date="2024-05" db="EMBL/GenBank/DDBJ databases">
        <authorList>
            <person name="Wallberg A."/>
        </authorList>
    </citation>
    <scope>NUCLEOTIDE SEQUENCE [LARGE SCALE GENOMIC DNA]</scope>
</reference>
<evidence type="ECO:0000256" key="1">
    <source>
        <dbReference type="ARBA" id="ARBA00004275"/>
    </source>
</evidence>
<evidence type="ECO:0000256" key="2">
    <source>
        <dbReference type="ARBA" id="ARBA00006432"/>
    </source>
</evidence>
<accession>A0AAV2PI26</accession>
<feature type="domain" description="AMP-binding enzyme C-terminal" evidence="5">
    <location>
        <begin position="331"/>
        <end position="405"/>
    </location>
</feature>
<dbReference type="Gene3D" id="3.30.300.30">
    <property type="match status" value="1"/>
</dbReference>
<keyword evidence="7" id="KW-1185">Reference proteome</keyword>
<dbReference type="PANTHER" id="PTHR24096:SF394">
    <property type="entry name" value="LUCIFERIN 4-MONOOXYGENASE"/>
    <property type="match status" value="1"/>
</dbReference>
<evidence type="ECO:0000313" key="7">
    <source>
        <dbReference type="Proteomes" id="UP001497623"/>
    </source>
</evidence>
<evidence type="ECO:0000259" key="4">
    <source>
        <dbReference type="Pfam" id="PF00501"/>
    </source>
</evidence>
<feature type="domain" description="AMP-dependent synthetase/ligase" evidence="4">
    <location>
        <begin position="3"/>
        <end position="280"/>
    </location>
</feature>
<keyword evidence="3" id="KW-0576">Peroxisome</keyword>
<comment type="subcellular location">
    <subcellularLocation>
        <location evidence="1">Peroxisome</location>
    </subcellularLocation>
</comment>
<proteinExistence type="inferred from homology"/>
<organism evidence="6 7">
    <name type="scientific">Meganyctiphanes norvegica</name>
    <name type="common">Northern krill</name>
    <name type="synonym">Thysanopoda norvegica</name>
    <dbReference type="NCBI Taxonomy" id="48144"/>
    <lineage>
        <taxon>Eukaryota</taxon>
        <taxon>Metazoa</taxon>
        <taxon>Ecdysozoa</taxon>
        <taxon>Arthropoda</taxon>
        <taxon>Crustacea</taxon>
        <taxon>Multicrustacea</taxon>
        <taxon>Malacostraca</taxon>
        <taxon>Eumalacostraca</taxon>
        <taxon>Eucarida</taxon>
        <taxon>Euphausiacea</taxon>
        <taxon>Euphausiidae</taxon>
        <taxon>Meganyctiphanes</taxon>
    </lineage>
</organism>
<sequence length="418" mass="45948">LVNCDASVVVGHPLLEAPLTKALESYKKTVPLLILGPSNNPRAINVMHALQDTNIPFADPEDLSGDEIAVLPYSSGTTGPPKGVAQSHHSFAAFHEMLMHPYFFHAPTETHQDQFMGIMPFYHVYGMCVMLQGLIKGMKIVTAPKFDPNTYAKVLEDHKIEWVHLVPPLLHFLVNSPSATAEVLRHIKLIIIAAAPVSPTLTNEFKKKLGRNILFQEAYGMTECFVTHQTPILAEKIGTAGQLLPNATCKVVDTETGETVPANKKGELLVKTPGLMQGYYNNPEATAVTIDNEGWLHTGDIGVYDDEGYFKIVDRTKELIKVKGMQVSPSEVEDVLRSHPKVVDVGVTAVDNERLGEAPHAFIVARETFTEEEIHQFLKTKLAPHKQLAGGITMVDSLPKSPTGKLLRKDLKQMAQSS</sequence>
<dbReference type="GO" id="GO:0046949">
    <property type="term" value="P:fatty-acyl-CoA biosynthetic process"/>
    <property type="evidence" value="ECO:0007669"/>
    <property type="project" value="TreeGrafter"/>
</dbReference>
<evidence type="ECO:0000256" key="3">
    <source>
        <dbReference type="ARBA" id="ARBA00023140"/>
    </source>
</evidence>
<feature type="non-terminal residue" evidence="6">
    <location>
        <position position="1"/>
    </location>
</feature>
<dbReference type="InterPro" id="IPR045851">
    <property type="entry name" value="AMP-bd_C_sf"/>
</dbReference>
<name>A0AAV2PI26_MEGNR</name>
<dbReference type="Gene3D" id="3.40.50.980">
    <property type="match status" value="2"/>
</dbReference>
<dbReference type="InterPro" id="IPR000873">
    <property type="entry name" value="AMP-dep_synth/lig_dom"/>
</dbReference>
<dbReference type="Pfam" id="PF13193">
    <property type="entry name" value="AMP-binding_C"/>
    <property type="match status" value="1"/>
</dbReference>
<dbReference type="InterPro" id="IPR020845">
    <property type="entry name" value="AMP-binding_CS"/>
</dbReference>
<dbReference type="SUPFAM" id="SSF56801">
    <property type="entry name" value="Acetyl-CoA synthetase-like"/>
    <property type="match status" value="1"/>
</dbReference>
<dbReference type="AlphaFoldDB" id="A0AAV2PI26"/>
<dbReference type="Gene3D" id="2.30.38.10">
    <property type="entry name" value="Luciferase, Domain 3"/>
    <property type="match status" value="1"/>
</dbReference>
<gene>
    <name evidence="6" type="ORF">MNOR_LOCUS91</name>
</gene>